<gene>
    <name evidence="3" type="ORF">NMOB1V02_LOCUS5393</name>
</gene>
<feature type="compositionally biased region" description="Polar residues" evidence="2">
    <location>
        <begin position="103"/>
        <end position="113"/>
    </location>
</feature>
<dbReference type="EMBL" id="CAJPEX010000971">
    <property type="protein sequence ID" value="CAG0917817.1"/>
    <property type="molecule type" value="Genomic_DNA"/>
</dbReference>
<keyword evidence="4" id="KW-1185">Reference proteome</keyword>
<dbReference type="InterPro" id="IPR027963">
    <property type="entry name" value="MEIOC"/>
</dbReference>
<dbReference type="GO" id="GO:0007144">
    <property type="term" value="P:female meiosis I"/>
    <property type="evidence" value="ECO:0007669"/>
    <property type="project" value="TreeGrafter"/>
</dbReference>
<evidence type="ECO:0000256" key="1">
    <source>
        <dbReference type="SAM" id="Coils"/>
    </source>
</evidence>
<feature type="compositionally biased region" description="Low complexity" evidence="2">
    <location>
        <begin position="91"/>
        <end position="102"/>
    </location>
</feature>
<dbReference type="PANTHER" id="PTHR33861:SF5">
    <property type="entry name" value="GAMMA-TUBULIN COMPLEX COMPONENT"/>
    <property type="match status" value="1"/>
</dbReference>
<dbReference type="AlphaFoldDB" id="A0A7R9BLQ8"/>
<feature type="coiled-coil region" evidence="1">
    <location>
        <begin position="415"/>
        <end position="442"/>
    </location>
</feature>
<proteinExistence type="predicted"/>
<accession>A0A7R9BLQ8</accession>
<sequence length="639" mass="70710">MDLSNLTIAELFAGSVKQLRNQYCGQQIQDPSVMYYSNVTSASDRYHGMNLNRRQGANEEDYPLFESSTQVVKYLFDISDDRILNEESRESSSSGCEADSNSDLGASPQTSFLIGSPEKVPKRGEIFKMSDMSFSNDAPEFSASSYRFGAGSASPLDAGNRPHPDESIANDSGFFLNSTFMDAVVGQNPGNFTEFVRNDKIREGTYQTSGQEYGKLPLLPSPSEYSRFDQTKSAPSKKPPNLVLNNLQPNMGSAGYFPYPYSNVAGAIKSPNPREGLLGESPFHYVLPGMVPPGYVPSPMGFGIVAPGCPNASRMSSQPFFQFPPNADYGQTPPVVPMGQNGMLGSHWQNQNSAQRKQPPAKFAPVVPMDRASAAEVPLPCQGTFPYCNQLDGYGDPRKRQKITAIRHIRNCLRADQLETVVETADYLLKALENQRKNVEAELAMRFPGRRICTVPTVNPMQYCAPGGNYTPLDKLILACSIEHTKVMTIIGKIEGFLGHPVHPDVREDVARFKAAFLRMQNARKEEIARVTELHEQGIAHSQEGLAAEYMAFESVLLTVKEFHGRARAARSAVYSTLLTMKLDDSDPALKDAIFVPTKMWVELIEHSRTLFSEGSAKQQKEFECPEDEEIQKIDVLID</sequence>
<protein>
    <submittedName>
        <fullName evidence="3">Uncharacterized protein</fullName>
    </submittedName>
</protein>
<keyword evidence="1" id="KW-0175">Coiled coil</keyword>
<feature type="region of interest" description="Disordered" evidence="2">
    <location>
        <begin position="86"/>
        <end position="117"/>
    </location>
</feature>
<dbReference type="GO" id="GO:0005634">
    <property type="term" value="C:nucleus"/>
    <property type="evidence" value="ECO:0007669"/>
    <property type="project" value="TreeGrafter"/>
</dbReference>
<dbReference type="GO" id="GO:0005737">
    <property type="term" value="C:cytoplasm"/>
    <property type="evidence" value="ECO:0007669"/>
    <property type="project" value="TreeGrafter"/>
</dbReference>
<dbReference type="GO" id="GO:0048255">
    <property type="term" value="P:mRNA stabilization"/>
    <property type="evidence" value="ECO:0007669"/>
    <property type="project" value="TreeGrafter"/>
</dbReference>
<dbReference type="Proteomes" id="UP000678499">
    <property type="component" value="Unassembled WGS sequence"/>
</dbReference>
<dbReference type="PANTHER" id="PTHR33861">
    <property type="entry name" value="PROTEIN CBG18333"/>
    <property type="match status" value="1"/>
</dbReference>
<dbReference type="EMBL" id="OA883008">
    <property type="protein sequence ID" value="CAD7277665.1"/>
    <property type="molecule type" value="Genomic_DNA"/>
</dbReference>
<dbReference type="Pfam" id="PF15189">
    <property type="entry name" value="MEIOC"/>
    <property type="match status" value="1"/>
</dbReference>
<evidence type="ECO:0000313" key="3">
    <source>
        <dbReference type="EMBL" id="CAD7277665.1"/>
    </source>
</evidence>
<reference evidence="3" key="1">
    <citation type="submission" date="2020-11" db="EMBL/GenBank/DDBJ databases">
        <authorList>
            <person name="Tran Van P."/>
        </authorList>
    </citation>
    <scope>NUCLEOTIDE SEQUENCE</scope>
</reference>
<dbReference type="OrthoDB" id="5978002at2759"/>
<dbReference type="GO" id="GO:0007141">
    <property type="term" value="P:male meiosis I"/>
    <property type="evidence" value="ECO:0007669"/>
    <property type="project" value="TreeGrafter"/>
</dbReference>
<evidence type="ECO:0000256" key="2">
    <source>
        <dbReference type="SAM" id="MobiDB-lite"/>
    </source>
</evidence>
<feature type="region of interest" description="Disordered" evidence="2">
    <location>
        <begin position="207"/>
        <end position="240"/>
    </location>
</feature>
<organism evidence="3">
    <name type="scientific">Notodromas monacha</name>
    <dbReference type="NCBI Taxonomy" id="399045"/>
    <lineage>
        <taxon>Eukaryota</taxon>
        <taxon>Metazoa</taxon>
        <taxon>Ecdysozoa</taxon>
        <taxon>Arthropoda</taxon>
        <taxon>Crustacea</taxon>
        <taxon>Oligostraca</taxon>
        <taxon>Ostracoda</taxon>
        <taxon>Podocopa</taxon>
        <taxon>Podocopida</taxon>
        <taxon>Cypridocopina</taxon>
        <taxon>Cypridoidea</taxon>
        <taxon>Cyprididae</taxon>
        <taxon>Notodromas</taxon>
    </lineage>
</organism>
<evidence type="ECO:0000313" key="4">
    <source>
        <dbReference type="Proteomes" id="UP000678499"/>
    </source>
</evidence>
<name>A0A7R9BLQ8_9CRUS</name>